<comment type="subcellular location">
    <subcellularLocation>
        <location evidence="2">Secreted</location>
    </subcellularLocation>
</comment>
<feature type="region of interest" description="Disordered" evidence="3">
    <location>
        <begin position="87"/>
        <end position="118"/>
    </location>
</feature>
<keyword evidence="4" id="KW-0732">Signal</keyword>
<dbReference type="Gene3D" id="2.160.20.10">
    <property type="entry name" value="Single-stranded right-handed beta-helix, Pectin lyase-like"/>
    <property type="match status" value="1"/>
</dbReference>
<keyword evidence="2" id="KW-0624">Polysaccharide degradation</keyword>
<evidence type="ECO:0000259" key="5">
    <source>
        <dbReference type="SMART" id="SM00656"/>
    </source>
</evidence>
<accession>A0ABT5C1A4</accession>
<evidence type="ECO:0000256" key="3">
    <source>
        <dbReference type="SAM" id="MobiDB-lite"/>
    </source>
</evidence>
<feature type="signal peptide" evidence="4">
    <location>
        <begin position="1"/>
        <end position="20"/>
    </location>
</feature>
<keyword evidence="2" id="KW-0119">Carbohydrate metabolism</keyword>
<keyword evidence="1 2" id="KW-0456">Lyase</keyword>
<evidence type="ECO:0000256" key="2">
    <source>
        <dbReference type="RuleBase" id="RU361173"/>
    </source>
</evidence>
<dbReference type="EMBL" id="JAQNDK010000001">
    <property type="protein sequence ID" value="MDC0678966.1"/>
    <property type="molecule type" value="Genomic_DNA"/>
</dbReference>
<evidence type="ECO:0000313" key="7">
    <source>
        <dbReference type="Proteomes" id="UP001217485"/>
    </source>
</evidence>
<dbReference type="PROSITE" id="PS51257">
    <property type="entry name" value="PROKAR_LIPOPROTEIN"/>
    <property type="match status" value="1"/>
</dbReference>
<keyword evidence="2" id="KW-0964">Secreted</keyword>
<dbReference type="Proteomes" id="UP001217485">
    <property type="component" value="Unassembled WGS sequence"/>
</dbReference>
<evidence type="ECO:0000256" key="1">
    <source>
        <dbReference type="ARBA" id="ARBA00023239"/>
    </source>
</evidence>
<dbReference type="RefSeq" id="WP_272095826.1">
    <property type="nucleotide sequence ID" value="NZ_JAQNDK010000001.1"/>
</dbReference>
<dbReference type="InterPro" id="IPR002022">
    <property type="entry name" value="Pec_lyase"/>
</dbReference>
<feature type="compositionally biased region" description="Gly residues" evidence="3">
    <location>
        <begin position="87"/>
        <end position="107"/>
    </location>
</feature>
<dbReference type="PANTHER" id="PTHR31683:SF18">
    <property type="entry name" value="PECTATE LYASE 21-RELATED"/>
    <property type="match status" value="1"/>
</dbReference>
<evidence type="ECO:0000256" key="4">
    <source>
        <dbReference type="SAM" id="SignalP"/>
    </source>
</evidence>
<gene>
    <name evidence="6" type="ORF">POL72_14570</name>
</gene>
<protein>
    <recommendedName>
        <fullName evidence="5">Pectate lyase domain-containing protein</fullName>
    </recommendedName>
</protein>
<dbReference type="InterPro" id="IPR045032">
    <property type="entry name" value="PEL"/>
</dbReference>
<keyword evidence="7" id="KW-1185">Reference proteome</keyword>
<proteinExistence type="inferred from homology"/>
<evidence type="ECO:0000313" key="6">
    <source>
        <dbReference type="EMBL" id="MDC0678966.1"/>
    </source>
</evidence>
<dbReference type="SUPFAM" id="SSF51126">
    <property type="entry name" value="Pectin lyase-like"/>
    <property type="match status" value="1"/>
</dbReference>
<dbReference type="SMART" id="SM00656">
    <property type="entry name" value="Amb_all"/>
    <property type="match status" value="1"/>
</dbReference>
<sequence>MTHSYRLASFSILGLLIACSSTDPEVASGPGSGSGGPPGAAGATSGGGTTATGGSGTTTAGTGGAGATTGATGGVTGEAAGTGGADTGGAGAGGADTGGAGAGGEGTGASTPVGDLHITDPVPGFASVAGGTTGGGTDLMSAITVASMSERQNAAKGSTPAIILVKPGNYSGTLAPGANKTIIGVGPGVTIAGNIRMSGADVHNIIIRNLAVRGARCASYDECKGGADAVYTGNGAHHVWLDHLDISDGQDGNCDITQGADYVTVSWARFYYTYAKEHRFSNLIAGSDDEPASVGKLHITYMNSHWGERVDSRQPRGRYGNVHMLNNYHKTGGGQIHGVGKDMALIAENCVYDENRSIWTDMGSPRGWKGIGNQGTGDDLNASRGTVFEIPYRYTPMPASQVVAAVTSKECGAGNTCTLAY</sequence>
<feature type="compositionally biased region" description="Gly residues" evidence="3">
    <location>
        <begin position="30"/>
        <end position="65"/>
    </location>
</feature>
<comment type="similarity">
    <text evidence="2">Belongs to the polysaccharide lyase 1 family.</text>
</comment>
<dbReference type="PANTHER" id="PTHR31683">
    <property type="entry name" value="PECTATE LYASE 18-RELATED"/>
    <property type="match status" value="1"/>
</dbReference>
<comment type="caution">
    <text evidence="6">The sequence shown here is derived from an EMBL/GenBank/DDBJ whole genome shotgun (WGS) entry which is preliminary data.</text>
</comment>
<dbReference type="InterPro" id="IPR012334">
    <property type="entry name" value="Pectin_lyas_fold"/>
</dbReference>
<reference evidence="6 7" key="1">
    <citation type="submission" date="2023-01" db="EMBL/GenBank/DDBJ databases">
        <title>Minimal conservation of predation-associated metabolite biosynthetic gene clusters underscores biosynthetic potential of Myxococcota including descriptions for ten novel species: Archangium lansinium sp. nov., Myxococcus landrumus sp. nov., Nannocystis bai.</title>
        <authorList>
            <person name="Ahearne A."/>
            <person name="Stevens C."/>
            <person name="Dowd S."/>
        </authorList>
    </citation>
    <scope>NUCLEOTIDE SEQUENCE [LARGE SCALE GENOMIC DNA]</scope>
    <source>
        <strain evidence="6 7">WIWO2</strain>
    </source>
</reference>
<feature type="region of interest" description="Disordered" evidence="3">
    <location>
        <begin position="23"/>
        <end position="65"/>
    </location>
</feature>
<feature type="domain" description="Pectate lyase" evidence="5">
    <location>
        <begin position="138"/>
        <end position="358"/>
    </location>
</feature>
<feature type="chain" id="PRO_5046822274" description="Pectate lyase domain-containing protein" evidence="4">
    <location>
        <begin position="21"/>
        <end position="421"/>
    </location>
</feature>
<dbReference type="Pfam" id="PF00544">
    <property type="entry name" value="Pectate_lyase_4"/>
    <property type="match status" value="1"/>
</dbReference>
<dbReference type="InterPro" id="IPR011050">
    <property type="entry name" value="Pectin_lyase_fold/virulence"/>
</dbReference>
<organism evidence="6 7">
    <name type="scientific">Sorangium atrum</name>
    <dbReference type="NCBI Taxonomy" id="2995308"/>
    <lineage>
        <taxon>Bacteria</taxon>
        <taxon>Pseudomonadati</taxon>
        <taxon>Myxococcota</taxon>
        <taxon>Polyangia</taxon>
        <taxon>Polyangiales</taxon>
        <taxon>Polyangiaceae</taxon>
        <taxon>Sorangium</taxon>
    </lineage>
</organism>
<name>A0ABT5C1A4_9BACT</name>